<name>A0A7V7PKD3_9HYPH</name>
<dbReference type="Proteomes" id="UP000432089">
    <property type="component" value="Unassembled WGS sequence"/>
</dbReference>
<dbReference type="EMBL" id="VZDO01000027">
    <property type="protein sequence ID" value="KAB0676002.1"/>
    <property type="molecule type" value="Genomic_DNA"/>
</dbReference>
<dbReference type="InterPro" id="IPR009061">
    <property type="entry name" value="DNA-bd_dom_put_sf"/>
</dbReference>
<dbReference type="Gene3D" id="1.10.238.160">
    <property type="match status" value="1"/>
</dbReference>
<evidence type="ECO:0000313" key="2">
    <source>
        <dbReference type="EMBL" id="KAB0676002.1"/>
    </source>
</evidence>
<accession>A0A7V7PKD3</accession>
<dbReference type="Pfam" id="PF12728">
    <property type="entry name" value="HTH_17"/>
    <property type="match status" value="1"/>
</dbReference>
<keyword evidence="3" id="KW-1185">Reference proteome</keyword>
<evidence type="ECO:0000313" key="3">
    <source>
        <dbReference type="Proteomes" id="UP000432089"/>
    </source>
</evidence>
<dbReference type="InterPro" id="IPR041657">
    <property type="entry name" value="HTH_17"/>
</dbReference>
<dbReference type="SUPFAM" id="SSF46955">
    <property type="entry name" value="Putative DNA-binding domain"/>
    <property type="match status" value="1"/>
</dbReference>
<sequence>MPAAIEGSPPTALPPLLTTSDIVRLIGISRVTIWRLEKGGTFPKPIVIGKSKRWQRADVAAFLDAHKSV</sequence>
<dbReference type="RefSeq" id="WP_150973790.1">
    <property type="nucleotide sequence ID" value="NZ_VZDO01000027.1"/>
</dbReference>
<comment type="caution">
    <text evidence="2">The sequence shown here is derived from an EMBL/GenBank/DDBJ whole genome shotgun (WGS) entry which is preliminary data.</text>
</comment>
<feature type="domain" description="Helix-turn-helix" evidence="1">
    <location>
        <begin position="16"/>
        <end position="66"/>
    </location>
</feature>
<reference evidence="2 3" key="1">
    <citation type="submission" date="2019-09" db="EMBL/GenBank/DDBJ databases">
        <title>YIM 132180 draft genome.</title>
        <authorList>
            <person name="Zhang K."/>
        </authorList>
    </citation>
    <scope>NUCLEOTIDE SEQUENCE [LARGE SCALE GENOMIC DNA]</scope>
    <source>
        <strain evidence="2 3">YIM 132180</strain>
    </source>
</reference>
<organism evidence="2 3">
    <name type="scientific">Plantimonas leprariae</name>
    <dbReference type="NCBI Taxonomy" id="2615207"/>
    <lineage>
        <taxon>Bacteria</taxon>
        <taxon>Pseudomonadati</taxon>
        <taxon>Pseudomonadota</taxon>
        <taxon>Alphaproteobacteria</taxon>
        <taxon>Hyphomicrobiales</taxon>
        <taxon>Aurantimonadaceae</taxon>
        <taxon>Plantimonas</taxon>
    </lineage>
</organism>
<dbReference type="AlphaFoldDB" id="A0A7V7PKD3"/>
<gene>
    <name evidence="2" type="ORF">F6X38_22330</name>
</gene>
<evidence type="ECO:0000259" key="1">
    <source>
        <dbReference type="Pfam" id="PF12728"/>
    </source>
</evidence>
<proteinExistence type="predicted"/>
<protein>
    <submittedName>
        <fullName evidence="2">Helix-turn-helix domain-containing protein</fullName>
    </submittedName>
</protein>